<feature type="transmembrane region" description="Helical" evidence="11">
    <location>
        <begin position="164"/>
        <end position="182"/>
    </location>
</feature>
<evidence type="ECO:0000256" key="5">
    <source>
        <dbReference type="ARBA" id="ARBA00022692"/>
    </source>
</evidence>
<evidence type="ECO:0000256" key="1">
    <source>
        <dbReference type="ARBA" id="ARBA00004477"/>
    </source>
</evidence>
<dbReference type="InterPro" id="IPR032974">
    <property type="entry name" value="Polypren_kinase"/>
</dbReference>
<gene>
    <name evidence="12" type="ORF">BGT96224V2_LOCUS1938</name>
</gene>
<protein>
    <recommendedName>
        <fullName evidence="3">dolichol kinase</fullName>
        <ecNumber evidence="3">2.7.1.108</ecNumber>
    </recommendedName>
</protein>
<evidence type="ECO:0000256" key="7">
    <source>
        <dbReference type="ARBA" id="ARBA00022824"/>
    </source>
</evidence>
<dbReference type="AlphaFoldDB" id="A0A381L6M4"/>
<organism evidence="12">
    <name type="scientific">Blumeria graminis f. sp. tritici 96224</name>
    <dbReference type="NCBI Taxonomy" id="1268274"/>
    <lineage>
        <taxon>Eukaryota</taxon>
        <taxon>Fungi</taxon>
        <taxon>Dikarya</taxon>
        <taxon>Ascomycota</taxon>
        <taxon>Pezizomycotina</taxon>
        <taxon>Leotiomycetes</taxon>
        <taxon>Erysiphales</taxon>
        <taxon>Erysiphaceae</taxon>
        <taxon>Blumeria</taxon>
    </lineage>
</organism>
<sequence length="903" mass="101171">MPEQPNRNTQSNSSENEPLLQPKPTTPHINLPPQSSQIYEELESSITALPSPSTHGVDRDHRLRSPRRDCSQFLNSGSEADDETIPKYQSAVMFRYGTESKSTGNIQLGSSCSVSSATTLENIDSNRDQQLQNSRKCIGQTNTLHTNIKEELNRRLRLNRSSAYIRRILEVGILLTLCSVVVHETEVQKLLNTHKLELFCQFIITIFLLLMYTTKFLLRQRRLVHSSKKTTYSIEPTVLDPAPLLYPSCITILVSLIIFKKEPLGFLPSISLAISSIPRVIVPSFEEPGNINTLHWIISLIPLFLSKSLHSHISISGKIQAPVLPFDPEVLALIPPLHQALCTTLRYLTTTSLLPAELQLLSISLVSLLLHSKSLPAIVLKALLWGWGVGLLLSCSKVLKWNMMLSVVPKWRMRREAKGSSISKNKWLRLFRKYFILKNTMPSRFVKNSHTNTSSDEELILGTRKIFSKNSSKTWNVNSLAPIDKKSCLSGIVSNYESSKCKSRTVENIKLAKVTHQRKADAYSSSRLTRKQSFGKRKTTGQSSQRLKLLTSTQVNLRMWLYGVYVYSCTSVIALIGIRPYIGKYALSGHEPIGWVLGYFLGDLANFRLYVVTRNLQRWIPLPHNEINLAEACSKSWLERLCLSIGRGNIRLMISCYWLAVTSSGLSIVFRLSRRYEIDTRRKIFHFMMVAMLLPTTYLDPIFTSLSLSVIIAMFLLLEVFRSSWLPPFAKPLTSLFKPYIDGRDLKGPVVISHLFLLTGCSVPLWLSLGSILLRNSNMIQTLDVPFREVSMVSGVICVGMGDAAASLVGRRYGRHKWFWGGGKSIEGSIAFVVAVGSALVMAKAWLRIGGWPSNNDDSWLITVGKASSAACLASLTEAIVTGGNDNIIVPIIFWICVKGLDT</sequence>
<feature type="transmembrane region" description="Helical" evidence="11">
    <location>
        <begin position="238"/>
        <end position="259"/>
    </location>
</feature>
<evidence type="ECO:0000256" key="3">
    <source>
        <dbReference type="ARBA" id="ARBA00012132"/>
    </source>
</evidence>
<feature type="transmembrane region" description="Helical" evidence="11">
    <location>
        <begin position="750"/>
        <end position="769"/>
    </location>
</feature>
<feature type="compositionally biased region" description="Polar residues" evidence="10">
    <location>
        <begin position="1"/>
        <end position="16"/>
    </location>
</feature>
<dbReference type="GO" id="GO:0005789">
    <property type="term" value="C:endoplasmic reticulum membrane"/>
    <property type="evidence" value="ECO:0007669"/>
    <property type="project" value="UniProtKB-SubCell"/>
</dbReference>
<feature type="transmembrane region" description="Helical" evidence="11">
    <location>
        <begin position="559"/>
        <end position="582"/>
    </location>
</feature>
<comment type="similarity">
    <text evidence="2">Belongs to the polyprenol kinase family.</text>
</comment>
<feature type="non-terminal residue" evidence="12">
    <location>
        <position position="903"/>
    </location>
</feature>
<comment type="subcellular location">
    <subcellularLocation>
        <location evidence="1">Endoplasmic reticulum membrane</location>
        <topology evidence="1">Multi-pass membrane protein</topology>
    </subcellularLocation>
</comment>
<dbReference type="GO" id="GO:0043048">
    <property type="term" value="P:dolichyl monophosphate biosynthetic process"/>
    <property type="evidence" value="ECO:0007669"/>
    <property type="project" value="TreeGrafter"/>
</dbReference>
<feature type="transmembrane region" description="Helical" evidence="11">
    <location>
        <begin position="684"/>
        <end position="717"/>
    </location>
</feature>
<keyword evidence="9 11" id="KW-0472">Membrane</keyword>
<proteinExistence type="inferred from homology"/>
<dbReference type="EMBL" id="UIGY01000028">
    <property type="protein sequence ID" value="SUZ08741.1"/>
    <property type="molecule type" value="Genomic_DNA"/>
</dbReference>
<keyword evidence="7" id="KW-0256">Endoplasmic reticulum</keyword>
<evidence type="ECO:0000256" key="10">
    <source>
        <dbReference type="SAM" id="MobiDB-lite"/>
    </source>
</evidence>
<dbReference type="OrthoDB" id="377083at2759"/>
<evidence type="ECO:0000256" key="6">
    <source>
        <dbReference type="ARBA" id="ARBA00022777"/>
    </source>
</evidence>
<keyword evidence="6" id="KW-0418">Kinase</keyword>
<evidence type="ECO:0000256" key="9">
    <source>
        <dbReference type="ARBA" id="ARBA00023136"/>
    </source>
</evidence>
<dbReference type="PANTHER" id="PTHR13205">
    <property type="entry name" value="TRANSMEMBRANE PROTEIN 15-RELATED"/>
    <property type="match status" value="1"/>
</dbReference>
<dbReference type="PANTHER" id="PTHR13205:SF15">
    <property type="entry name" value="DOLICHOL KINASE"/>
    <property type="match status" value="1"/>
</dbReference>
<evidence type="ECO:0000256" key="4">
    <source>
        <dbReference type="ARBA" id="ARBA00022679"/>
    </source>
</evidence>
<evidence type="ECO:0000256" key="2">
    <source>
        <dbReference type="ARBA" id="ARBA00010794"/>
    </source>
</evidence>
<keyword evidence="4" id="KW-0808">Transferase</keyword>
<accession>A0A381L6M4</accession>
<dbReference type="EC" id="2.7.1.108" evidence="3"/>
<feature type="compositionally biased region" description="Polar residues" evidence="10">
    <location>
        <begin position="32"/>
        <end position="54"/>
    </location>
</feature>
<evidence type="ECO:0000313" key="12">
    <source>
        <dbReference type="EMBL" id="SUZ08741.1"/>
    </source>
</evidence>
<reference evidence="12" key="1">
    <citation type="submission" date="2018-07" db="EMBL/GenBank/DDBJ databases">
        <authorList>
            <person name="Quirk P.G."/>
            <person name="Krulwich T.A."/>
        </authorList>
    </citation>
    <scope>NUCLEOTIDE SEQUENCE</scope>
    <source>
        <strain evidence="12">96224</strain>
    </source>
</reference>
<dbReference type="GO" id="GO:0004168">
    <property type="term" value="F:dolichol kinase activity"/>
    <property type="evidence" value="ECO:0007669"/>
    <property type="project" value="UniProtKB-EC"/>
</dbReference>
<keyword evidence="5 11" id="KW-0812">Transmembrane</keyword>
<evidence type="ECO:0000256" key="8">
    <source>
        <dbReference type="ARBA" id="ARBA00022989"/>
    </source>
</evidence>
<feature type="transmembrane region" description="Helical" evidence="11">
    <location>
        <begin position="202"/>
        <end position="218"/>
    </location>
</feature>
<feature type="region of interest" description="Disordered" evidence="10">
    <location>
        <begin position="1"/>
        <end position="66"/>
    </location>
</feature>
<evidence type="ECO:0000256" key="11">
    <source>
        <dbReference type="SAM" id="Phobius"/>
    </source>
</evidence>
<feature type="transmembrane region" description="Helical" evidence="11">
    <location>
        <begin position="790"/>
        <end position="809"/>
    </location>
</feature>
<keyword evidence="8 11" id="KW-1133">Transmembrane helix</keyword>
<name>A0A381L6M4_BLUGR</name>
<feature type="transmembrane region" description="Helical" evidence="11">
    <location>
        <begin position="829"/>
        <end position="847"/>
    </location>
</feature>
<feature type="compositionally biased region" description="Basic and acidic residues" evidence="10">
    <location>
        <begin position="56"/>
        <end position="66"/>
    </location>
</feature>
<feature type="transmembrane region" description="Helical" evidence="11">
    <location>
        <begin position="375"/>
        <end position="395"/>
    </location>
</feature>